<dbReference type="GO" id="GO:0005829">
    <property type="term" value="C:cytosol"/>
    <property type="evidence" value="ECO:0007669"/>
    <property type="project" value="TreeGrafter"/>
</dbReference>
<dbReference type="EMBL" id="MU001679">
    <property type="protein sequence ID" value="KAF2458000.1"/>
    <property type="molecule type" value="Genomic_DNA"/>
</dbReference>
<dbReference type="GO" id="GO:0009166">
    <property type="term" value="P:nucleotide catabolic process"/>
    <property type="evidence" value="ECO:0007669"/>
    <property type="project" value="InterPro"/>
</dbReference>
<feature type="domain" description="Putative 5'-nucleotidase C-terminal" evidence="3">
    <location>
        <begin position="383"/>
        <end position="618"/>
    </location>
</feature>
<dbReference type="SUPFAM" id="SSF56300">
    <property type="entry name" value="Metallo-dependent phosphatases"/>
    <property type="match status" value="1"/>
</dbReference>
<feature type="signal peptide" evidence="2">
    <location>
        <begin position="1"/>
        <end position="18"/>
    </location>
</feature>
<reference evidence="4" key="1">
    <citation type="journal article" date="2020" name="Stud. Mycol.">
        <title>101 Dothideomycetes genomes: a test case for predicting lifestyles and emergence of pathogens.</title>
        <authorList>
            <person name="Haridas S."/>
            <person name="Albert R."/>
            <person name="Binder M."/>
            <person name="Bloem J."/>
            <person name="Labutti K."/>
            <person name="Salamov A."/>
            <person name="Andreopoulos B."/>
            <person name="Baker S."/>
            <person name="Barry K."/>
            <person name="Bills G."/>
            <person name="Bluhm B."/>
            <person name="Cannon C."/>
            <person name="Castanera R."/>
            <person name="Culley D."/>
            <person name="Daum C."/>
            <person name="Ezra D."/>
            <person name="Gonzalez J."/>
            <person name="Henrissat B."/>
            <person name="Kuo A."/>
            <person name="Liang C."/>
            <person name="Lipzen A."/>
            <person name="Lutzoni F."/>
            <person name="Magnuson J."/>
            <person name="Mondo S."/>
            <person name="Nolan M."/>
            <person name="Ohm R."/>
            <person name="Pangilinan J."/>
            <person name="Park H.-J."/>
            <person name="Ramirez L."/>
            <person name="Alfaro M."/>
            <person name="Sun H."/>
            <person name="Tritt A."/>
            <person name="Yoshinaga Y."/>
            <person name="Zwiers L.-H."/>
            <person name="Turgeon B."/>
            <person name="Goodwin S."/>
            <person name="Spatafora J."/>
            <person name="Crous P."/>
            <person name="Grigoriev I."/>
        </authorList>
    </citation>
    <scope>NUCLEOTIDE SEQUENCE</scope>
    <source>
        <strain evidence="4">ATCC 16933</strain>
    </source>
</reference>
<evidence type="ECO:0000313" key="4">
    <source>
        <dbReference type="EMBL" id="KAF2458000.1"/>
    </source>
</evidence>
<dbReference type="AlphaFoldDB" id="A0A6A6P1W1"/>
<name>A0A6A6P1W1_9PEZI</name>
<dbReference type="InterPro" id="IPR041823">
    <property type="entry name" value="YHR202W_N"/>
</dbReference>
<feature type="region of interest" description="Disordered" evidence="1">
    <location>
        <begin position="516"/>
        <end position="550"/>
    </location>
</feature>
<dbReference type="SUPFAM" id="SSF55816">
    <property type="entry name" value="5'-nucleotidase (syn. UDP-sugar hydrolase), C-terminal domain"/>
    <property type="match status" value="1"/>
</dbReference>
<dbReference type="Pfam" id="PF21953">
    <property type="entry name" value="NadN_nucleosid_C"/>
    <property type="match status" value="1"/>
</dbReference>
<dbReference type="PIRSF" id="PIRSF017316">
    <property type="entry name" value="Pesterase_C1039"/>
    <property type="match status" value="1"/>
</dbReference>
<sequence length="662" mass="72750">MIDRFLTLSAVLGGAAWAAQPSAPSPIAAPLRELPWGQLNFLHTTDTHGWHGGHLQEASYSADWGDYISFASHMRAKADADGVDLLVVDTGDRVEGNGLYDASDPKGKYTFDVLPEQHIDLMCTGNHELYKANSSFNELNVTVPAFNGSYIASNLDIYNPDTGVMEPLAQRYKKFTTPNQGIRVLAMGFLYDFTGNANNTVVQKVKDAIKEDWFQTAIRDRDVDLFVIIGHVGLRTQEFQLLYKTIRSQQWDTPIHFFGGHTHIRDYRIWDNKAVGLESGRYMETIGFASVDGLNRGGKKMSSSHDDDVDHHHRELRNVATLRRAGLSFNRRYIDNNLFSLYHHSGTDAHSFPTDVGRNVSARIASARAALHLDARRGCAPHNFWLNRAPYPSRDSLLSWLAEAVLPAQLGADGRVTAANRTALAITNSGALRFDVFKGAFTRDSAFAISPFTSGFRALPDVPRDKAERVLPLLNHGGPLLDRPARALGLDPRLLAPPEQGSGRLEVAAEVVAEVDEEEEEEQQQQQSRVEGRAAAARGGRAERGQEPLADARLKLTPGYTTKDDAGDDGDDTLHEKITFYSVPNCVQSVLRPASPAAAGDADVVDVVYNEFIEGYVVLALKYLGVQVEAADAVPWADGKSLTAVIAEWVGENWGVEGEEEC</sequence>
<dbReference type="PANTHER" id="PTHR11575">
    <property type="entry name" value="5'-NUCLEOTIDASE-RELATED"/>
    <property type="match status" value="1"/>
</dbReference>
<feature type="chain" id="PRO_5025489276" evidence="2">
    <location>
        <begin position="19"/>
        <end position="662"/>
    </location>
</feature>
<organism evidence="4 5">
    <name type="scientific">Lineolata rhizophorae</name>
    <dbReference type="NCBI Taxonomy" id="578093"/>
    <lineage>
        <taxon>Eukaryota</taxon>
        <taxon>Fungi</taxon>
        <taxon>Dikarya</taxon>
        <taxon>Ascomycota</taxon>
        <taxon>Pezizomycotina</taxon>
        <taxon>Dothideomycetes</taxon>
        <taxon>Dothideomycetes incertae sedis</taxon>
        <taxon>Lineolatales</taxon>
        <taxon>Lineolataceae</taxon>
        <taxon>Lineolata</taxon>
    </lineage>
</organism>
<evidence type="ECO:0000256" key="2">
    <source>
        <dbReference type="SAM" id="SignalP"/>
    </source>
</evidence>
<dbReference type="OrthoDB" id="7722975at2759"/>
<keyword evidence="2" id="KW-0732">Signal</keyword>
<dbReference type="InterPro" id="IPR014485">
    <property type="entry name" value="Pesterase_C1039"/>
</dbReference>
<evidence type="ECO:0000256" key="1">
    <source>
        <dbReference type="SAM" id="MobiDB-lite"/>
    </source>
</evidence>
<dbReference type="InterPro" id="IPR029052">
    <property type="entry name" value="Metallo-depent_PP-like"/>
</dbReference>
<accession>A0A6A6P1W1</accession>
<protein>
    <submittedName>
        <fullName evidence="4">Metallo-dependent phosphatase-like protein</fullName>
    </submittedName>
</protein>
<dbReference type="CDD" id="cd07407">
    <property type="entry name" value="MPP_YHR202W_N"/>
    <property type="match status" value="1"/>
</dbReference>
<dbReference type="InterPro" id="IPR006179">
    <property type="entry name" value="5_nucleotidase/apyrase"/>
</dbReference>
<dbReference type="GO" id="GO:0016787">
    <property type="term" value="F:hydrolase activity"/>
    <property type="evidence" value="ECO:0007669"/>
    <property type="project" value="InterPro"/>
</dbReference>
<dbReference type="Gene3D" id="3.90.780.10">
    <property type="entry name" value="5'-Nucleotidase, C-terminal domain"/>
    <property type="match status" value="2"/>
</dbReference>
<dbReference type="Gene3D" id="3.60.21.10">
    <property type="match status" value="1"/>
</dbReference>
<proteinExistence type="predicted"/>
<feature type="compositionally biased region" description="Low complexity" evidence="1">
    <location>
        <begin position="524"/>
        <end position="539"/>
    </location>
</feature>
<dbReference type="GO" id="GO:0005576">
    <property type="term" value="C:extracellular region"/>
    <property type="evidence" value="ECO:0007669"/>
    <property type="project" value="UniProtKB-ARBA"/>
</dbReference>
<keyword evidence="5" id="KW-1185">Reference proteome</keyword>
<feature type="compositionally biased region" description="Basic and acidic residues" evidence="1">
    <location>
        <begin position="540"/>
        <end position="550"/>
    </location>
</feature>
<dbReference type="FunFam" id="3.60.21.10:FF:000043">
    <property type="entry name" value="Ser/Thr protein phosphatase family"/>
    <property type="match status" value="1"/>
</dbReference>
<dbReference type="InterPro" id="IPR036907">
    <property type="entry name" value="5'-Nucleotdase_C_sf"/>
</dbReference>
<dbReference type="Proteomes" id="UP000799766">
    <property type="component" value="Unassembled WGS sequence"/>
</dbReference>
<evidence type="ECO:0000259" key="3">
    <source>
        <dbReference type="Pfam" id="PF21953"/>
    </source>
</evidence>
<evidence type="ECO:0000313" key="5">
    <source>
        <dbReference type="Proteomes" id="UP000799766"/>
    </source>
</evidence>
<dbReference type="PANTHER" id="PTHR11575:SF43">
    <property type="entry name" value="SER_THR PROTEIN PHOSPHATASE FAMILY (AFU_ORTHOLOGUE AFUA_3G04160)"/>
    <property type="match status" value="1"/>
</dbReference>
<dbReference type="InterPro" id="IPR053828">
    <property type="entry name" value="Nucleosidase_C"/>
</dbReference>
<gene>
    <name evidence="4" type="ORF">BDY21DRAFT_363583</name>
</gene>